<evidence type="ECO:0000313" key="5">
    <source>
        <dbReference type="EMBL" id="XCP95497.1"/>
    </source>
</evidence>
<dbReference type="InterPro" id="IPR037923">
    <property type="entry name" value="HTH-like"/>
</dbReference>
<protein>
    <submittedName>
        <fullName evidence="5">AraC family transcriptional regulator</fullName>
    </submittedName>
</protein>
<feature type="domain" description="HTH araC/xylS-type" evidence="4">
    <location>
        <begin position="190"/>
        <end position="288"/>
    </location>
</feature>
<dbReference type="InterPro" id="IPR009057">
    <property type="entry name" value="Homeodomain-like_sf"/>
</dbReference>
<dbReference type="InterPro" id="IPR003313">
    <property type="entry name" value="AraC-bd"/>
</dbReference>
<dbReference type="GO" id="GO:0043565">
    <property type="term" value="F:sequence-specific DNA binding"/>
    <property type="evidence" value="ECO:0007669"/>
    <property type="project" value="InterPro"/>
</dbReference>
<dbReference type="InterPro" id="IPR020449">
    <property type="entry name" value="Tscrpt_reg_AraC-type_HTH"/>
</dbReference>
<dbReference type="PANTHER" id="PTHR43280">
    <property type="entry name" value="ARAC-FAMILY TRANSCRIPTIONAL REGULATOR"/>
    <property type="match status" value="1"/>
</dbReference>
<dbReference type="PRINTS" id="PR00032">
    <property type="entry name" value="HTHARAC"/>
</dbReference>
<gene>
    <name evidence="5" type="ORF">ABXS70_01820</name>
</gene>
<organism evidence="5">
    <name type="scientific">Paenibacillus sp. AN1007</name>
    <dbReference type="NCBI Taxonomy" id="3151385"/>
    <lineage>
        <taxon>Bacteria</taxon>
        <taxon>Bacillati</taxon>
        <taxon>Bacillota</taxon>
        <taxon>Bacilli</taxon>
        <taxon>Bacillales</taxon>
        <taxon>Paenibacillaceae</taxon>
        <taxon>Paenibacillus</taxon>
    </lineage>
</organism>
<sequence length="295" mass="34034">MSHIHAEQFRLMCRRTTYTAFREVFHAHSQLELTYIHDGYGQLITEGHVFPLEPGMLMIFRPFQLHHVQIQVSKDHPFVRTVLMVELDLLHEYWPHFTATHHFTQHLLSEQHSIQPLSLLPDSQLVQHLEHFGVQYPDLLPYEASEDACLFVLDVLTQLRWLWRTAAHPLDQYSSNAAAGPSGIIDPHAEAAMQWVEQHYAEAFRLEHVADELHLSVYHLSHLFKKATGTSIIAYAQAARIRQACVLLGRTSLSIPEIGHRVGISSPSYFCKVFRNVVGTTPHQYRLRMRGRDQV</sequence>
<dbReference type="InterPro" id="IPR014710">
    <property type="entry name" value="RmlC-like_jellyroll"/>
</dbReference>
<proteinExistence type="predicted"/>
<dbReference type="SUPFAM" id="SSF51215">
    <property type="entry name" value="Regulatory protein AraC"/>
    <property type="match status" value="1"/>
</dbReference>
<dbReference type="Pfam" id="PF12833">
    <property type="entry name" value="HTH_18"/>
    <property type="match status" value="1"/>
</dbReference>
<dbReference type="Pfam" id="PF02311">
    <property type="entry name" value="AraC_binding"/>
    <property type="match status" value="1"/>
</dbReference>
<dbReference type="AlphaFoldDB" id="A0AAU8NHB2"/>
<keyword evidence="3" id="KW-0804">Transcription</keyword>
<dbReference type="PROSITE" id="PS00041">
    <property type="entry name" value="HTH_ARAC_FAMILY_1"/>
    <property type="match status" value="1"/>
</dbReference>
<keyword evidence="2" id="KW-0238">DNA-binding</keyword>
<dbReference type="RefSeq" id="WP_366293478.1">
    <property type="nucleotide sequence ID" value="NZ_CP159992.1"/>
</dbReference>
<reference evidence="5" key="1">
    <citation type="submission" date="2024-05" db="EMBL/GenBank/DDBJ databases">
        <title>Draft genome assemblies of 36 bacteria isolated from hibernating arctic ground squirrels.</title>
        <authorList>
            <person name="McKee H."/>
            <person name="Mullen L."/>
            <person name="Drown D.M."/>
            <person name="Duddleston K.N."/>
        </authorList>
    </citation>
    <scope>NUCLEOTIDE SEQUENCE</scope>
    <source>
        <strain evidence="5">AN1007</strain>
    </source>
</reference>
<evidence type="ECO:0000259" key="4">
    <source>
        <dbReference type="PROSITE" id="PS01124"/>
    </source>
</evidence>
<dbReference type="GO" id="GO:0003700">
    <property type="term" value="F:DNA-binding transcription factor activity"/>
    <property type="evidence" value="ECO:0007669"/>
    <property type="project" value="InterPro"/>
</dbReference>
<dbReference type="PANTHER" id="PTHR43280:SF28">
    <property type="entry name" value="HTH-TYPE TRANSCRIPTIONAL ACTIVATOR RHAS"/>
    <property type="match status" value="1"/>
</dbReference>
<dbReference type="SUPFAM" id="SSF46689">
    <property type="entry name" value="Homeodomain-like"/>
    <property type="match status" value="2"/>
</dbReference>
<dbReference type="PROSITE" id="PS01124">
    <property type="entry name" value="HTH_ARAC_FAMILY_2"/>
    <property type="match status" value="1"/>
</dbReference>
<dbReference type="EMBL" id="CP159992">
    <property type="protein sequence ID" value="XCP95497.1"/>
    <property type="molecule type" value="Genomic_DNA"/>
</dbReference>
<name>A0AAU8NHB2_9BACL</name>
<dbReference type="Gene3D" id="1.10.10.60">
    <property type="entry name" value="Homeodomain-like"/>
    <property type="match status" value="2"/>
</dbReference>
<evidence type="ECO:0000256" key="1">
    <source>
        <dbReference type="ARBA" id="ARBA00023015"/>
    </source>
</evidence>
<evidence type="ECO:0000256" key="3">
    <source>
        <dbReference type="ARBA" id="ARBA00023163"/>
    </source>
</evidence>
<keyword evidence="1" id="KW-0805">Transcription regulation</keyword>
<dbReference type="Gene3D" id="2.60.120.10">
    <property type="entry name" value="Jelly Rolls"/>
    <property type="match status" value="1"/>
</dbReference>
<dbReference type="InterPro" id="IPR018060">
    <property type="entry name" value="HTH_AraC"/>
</dbReference>
<evidence type="ECO:0000256" key="2">
    <source>
        <dbReference type="ARBA" id="ARBA00023125"/>
    </source>
</evidence>
<dbReference type="SMART" id="SM00342">
    <property type="entry name" value="HTH_ARAC"/>
    <property type="match status" value="1"/>
</dbReference>
<accession>A0AAU8NHB2</accession>
<dbReference type="InterPro" id="IPR018062">
    <property type="entry name" value="HTH_AraC-typ_CS"/>
</dbReference>